<gene>
    <name evidence="8 12" type="primary">der</name>
    <name evidence="12" type="ORF">M9393_00525</name>
</gene>
<feature type="binding site" evidence="8">
    <location>
        <begin position="214"/>
        <end position="221"/>
    </location>
    <ligand>
        <name>GTP</name>
        <dbReference type="ChEBI" id="CHEBI:37565"/>
        <label>2</label>
    </ligand>
</feature>
<feature type="binding site" evidence="8">
    <location>
        <begin position="326"/>
        <end position="329"/>
    </location>
    <ligand>
        <name>GTP</name>
        <dbReference type="ChEBI" id="CHEBI:37565"/>
        <label>2</label>
    </ligand>
</feature>
<dbReference type="PROSITE" id="PS51712">
    <property type="entry name" value="G_ENGA"/>
    <property type="match status" value="1"/>
</dbReference>
<comment type="function">
    <text evidence="8 10">GTPase that plays an essential role in the late steps of ribosome biogenesis.</text>
</comment>
<dbReference type="InterPro" id="IPR031166">
    <property type="entry name" value="G_ENGA"/>
</dbReference>
<feature type="binding site" evidence="8">
    <location>
        <begin position="261"/>
        <end position="265"/>
    </location>
    <ligand>
        <name>GTP</name>
        <dbReference type="ChEBI" id="CHEBI:37565"/>
        <label>2</label>
    </ligand>
</feature>
<dbReference type="NCBIfam" id="TIGR00231">
    <property type="entry name" value="small_GTP"/>
    <property type="match status" value="2"/>
</dbReference>
<dbReference type="NCBIfam" id="TIGR03594">
    <property type="entry name" value="GTPase_EngA"/>
    <property type="match status" value="1"/>
</dbReference>
<dbReference type="CDD" id="cd01894">
    <property type="entry name" value="EngA1"/>
    <property type="match status" value="1"/>
</dbReference>
<keyword evidence="12" id="KW-0378">Hydrolase</keyword>
<keyword evidence="3 8" id="KW-0690">Ribosome biogenesis</keyword>
<evidence type="ECO:0000256" key="1">
    <source>
        <dbReference type="ARBA" id="ARBA00008279"/>
    </source>
</evidence>
<dbReference type="Proteomes" id="UP001056209">
    <property type="component" value="Chromosome"/>
</dbReference>
<dbReference type="PIRSF" id="PIRSF006485">
    <property type="entry name" value="GTP-binding_EngA"/>
    <property type="match status" value="1"/>
</dbReference>
<accession>A0A9Q8X187</accession>
<evidence type="ECO:0000256" key="8">
    <source>
        <dbReference type="HAMAP-Rule" id="MF_00195"/>
    </source>
</evidence>
<comment type="subunit">
    <text evidence="8">Associates with the 50S ribosomal subunit.</text>
</comment>
<evidence type="ECO:0000256" key="3">
    <source>
        <dbReference type="ARBA" id="ARBA00022517"/>
    </source>
</evidence>
<evidence type="ECO:0000256" key="6">
    <source>
        <dbReference type="ARBA" id="ARBA00023134"/>
    </source>
</evidence>
<dbReference type="Pfam" id="PF01926">
    <property type="entry name" value="MMR_HSR1"/>
    <property type="match status" value="2"/>
</dbReference>
<dbReference type="InterPro" id="IPR032859">
    <property type="entry name" value="KH_dom-like"/>
</dbReference>
<comment type="similarity">
    <text evidence="1 8 9 10">Belongs to the TRAFAC class TrmE-Era-EngA-EngB-Septin-like GTPase superfamily. EngA (Der) GTPase family.</text>
</comment>
<evidence type="ECO:0000256" key="2">
    <source>
        <dbReference type="ARBA" id="ARBA00020953"/>
    </source>
</evidence>
<dbReference type="InterPro" id="IPR027417">
    <property type="entry name" value="P-loop_NTPase"/>
</dbReference>
<keyword evidence="6 8" id="KW-0342">GTP-binding</keyword>
<dbReference type="InterPro" id="IPR005225">
    <property type="entry name" value="Small_GTP-bd"/>
</dbReference>
<dbReference type="InterPro" id="IPR016484">
    <property type="entry name" value="GTPase_Der"/>
</dbReference>
<feature type="binding site" evidence="8">
    <location>
        <begin position="123"/>
        <end position="126"/>
    </location>
    <ligand>
        <name>GTP</name>
        <dbReference type="ChEBI" id="CHEBI:37565"/>
        <label>1</label>
    </ligand>
</feature>
<organism evidence="12 13">
    <name type="scientific">Candidatus Blochmannia vicinus</name>
    <name type="common">nom. nud.</name>
    <dbReference type="NCBI Taxonomy" id="251540"/>
    <lineage>
        <taxon>Bacteria</taxon>
        <taxon>Pseudomonadati</taxon>
        <taxon>Pseudomonadota</taxon>
        <taxon>Gammaproteobacteria</taxon>
        <taxon>Enterobacterales</taxon>
        <taxon>Enterobacteriaceae</taxon>
        <taxon>ant endosymbionts</taxon>
        <taxon>Candidatus Blochmanniella</taxon>
    </lineage>
</organism>
<feature type="binding site" evidence="8">
    <location>
        <begin position="9"/>
        <end position="16"/>
    </location>
    <ligand>
        <name>GTP</name>
        <dbReference type="ChEBI" id="CHEBI:37565"/>
        <label>1</label>
    </ligand>
</feature>
<dbReference type="InterPro" id="IPR006073">
    <property type="entry name" value="GTP-bd"/>
</dbReference>
<dbReference type="PANTHER" id="PTHR43834:SF6">
    <property type="entry name" value="GTPASE DER"/>
    <property type="match status" value="1"/>
</dbReference>
<reference evidence="12" key="1">
    <citation type="submission" date="2022-05" db="EMBL/GenBank/DDBJ databases">
        <title>Impact of host demography and evolutionary history on endosymbiont molecular evolution: a test in carpenter ants (Genus Camponotus) and their Blochmannia endosymbionts.</title>
        <authorList>
            <person name="Manthey J.D."/>
            <person name="Giron J.C."/>
            <person name="Hruska J.P."/>
        </authorList>
    </citation>
    <scope>NUCLEOTIDE SEQUENCE</scope>
    <source>
        <strain evidence="12">C-039</strain>
    </source>
</reference>
<evidence type="ECO:0000256" key="5">
    <source>
        <dbReference type="ARBA" id="ARBA00022741"/>
    </source>
</evidence>
<feature type="domain" description="EngA-type G" evidence="11">
    <location>
        <begin position="208"/>
        <end position="381"/>
    </location>
</feature>
<dbReference type="Pfam" id="PF14714">
    <property type="entry name" value="KH_dom-like"/>
    <property type="match status" value="1"/>
</dbReference>
<dbReference type="GO" id="GO:0042254">
    <property type="term" value="P:ribosome biogenesis"/>
    <property type="evidence" value="ECO:0007669"/>
    <property type="project" value="UniProtKB-KW"/>
</dbReference>
<dbReference type="Gene3D" id="3.40.50.300">
    <property type="entry name" value="P-loop containing nucleotide triphosphate hydrolases"/>
    <property type="match status" value="2"/>
</dbReference>
<evidence type="ECO:0000256" key="10">
    <source>
        <dbReference type="RuleBase" id="RU004481"/>
    </source>
</evidence>
<keyword evidence="4 10" id="KW-0677">Repeat</keyword>
<dbReference type="EMBL" id="CP097753">
    <property type="protein sequence ID" value="URJ28250.1"/>
    <property type="molecule type" value="Genomic_DNA"/>
</dbReference>
<dbReference type="RefSeq" id="WP_250248681.1">
    <property type="nucleotide sequence ID" value="NZ_CP097753.1"/>
</dbReference>
<dbReference type="PANTHER" id="PTHR43834">
    <property type="entry name" value="GTPASE DER"/>
    <property type="match status" value="1"/>
</dbReference>
<dbReference type="GO" id="GO:0005525">
    <property type="term" value="F:GTP binding"/>
    <property type="evidence" value="ECO:0007669"/>
    <property type="project" value="UniProtKB-UniRule"/>
</dbReference>
<proteinExistence type="inferred from homology"/>
<dbReference type="GO" id="GO:0016787">
    <property type="term" value="F:hydrolase activity"/>
    <property type="evidence" value="ECO:0007669"/>
    <property type="project" value="UniProtKB-KW"/>
</dbReference>
<dbReference type="InterPro" id="IPR015946">
    <property type="entry name" value="KH_dom-like_a/b"/>
</dbReference>
<dbReference type="CDD" id="cd01895">
    <property type="entry name" value="EngA2"/>
    <property type="match status" value="1"/>
</dbReference>
<protein>
    <recommendedName>
        <fullName evidence="2 8">GTPase Der</fullName>
    </recommendedName>
    <alternativeName>
        <fullName evidence="7 8">GTP-binding protein EngA</fullName>
    </alternativeName>
</protein>
<evidence type="ECO:0000313" key="13">
    <source>
        <dbReference type="Proteomes" id="UP001056209"/>
    </source>
</evidence>
<evidence type="ECO:0000256" key="9">
    <source>
        <dbReference type="PROSITE-ProRule" id="PRU01049"/>
    </source>
</evidence>
<sequence>MFPIITLIGQKNVGKSTLFNKLTHTHDALISNYPGLTRDRQYGYFQCKQFKSILIDTGSIDKPYHSINTEDIQNYITHQTISAIKEANIILFLTDRQTIATSVNYDIVNFLKKLKKPIFMVINKIDDIQYHIHNIMWDYYSFGIKNVIFISAIHGNGINNLLENISLLISKNISSYKNNISRTNLNETIHKNYITSSSYNEKNNSTNITLAVVGRPNSGKSTFINYVLRKDRMITCNTPGTTRNCIHIPIIYNKQKYTLIDTAGVRKRKKIDNIAEKISISKTLQIIKTAHILLFMGDVDLGISDQDLYLLRFIVNNGNALIIIFNKWDKISADLRYKTKEALYKKINFINFRKIHFISALHGEGIKTLFQSIKETHLHSCFTKTISTTRLINILHKAVSKFPPPLLYGKKIKPKYIHVGKRNPLTLIIHGNHVTKLPNSYKRYLKKYFYRMLNITDILLNIQFKDTIHPFINK</sequence>
<dbReference type="GO" id="GO:0043022">
    <property type="term" value="F:ribosome binding"/>
    <property type="evidence" value="ECO:0007669"/>
    <property type="project" value="TreeGrafter"/>
</dbReference>
<evidence type="ECO:0000259" key="11">
    <source>
        <dbReference type="PROSITE" id="PS51712"/>
    </source>
</evidence>
<dbReference type="PRINTS" id="PR00326">
    <property type="entry name" value="GTP1OBG"/>
</dbReference>
<dbReference type="SUPFAM" id="SSF52540">
    <property type="entry name" value="P-loop containing nucleoside triphosphate hydrolases"/>
    <property type="match status" value="2"/>
</dbReference>
<comment type="caution">
    <text evidence="8">Lacks conserved residue(s) required for the propagation of feature annotation.</text>
</comment>
<evidence type="ECO:0000256" key="7">
    <source>
        <dbReference type="ARBA" id="ARBA00032345"/>
    </source>
</evidence>
<name>A0A9Q8X187_9ENTR</name>
<evidence type="ECO:0000313" key="12">
    <source>
        <dbReference type="EMBL" id="URJ28250.1"/>
    </source>
</evidence>
<dbReference type="AlphaFoldDB" id="A0A9Q8X187"/>
<keyword evidence="5 8" id="KW-0547">Nucleotide-binding</keyword>
<evidence type="ECO:0000256" key="4">
    <source>
        <dbReference type="ARBA" id="ARBA00022737"/>
    </source>
</evidence>
<dbReference type="Gene3D" id="3.30.300.20">
    <property type="match status" value="1"/>
</dbReference>
<dbReference type="HAMAP" id="MF_00195">
    <property type="entry name" value="GTPase_Der"/>
    <property type="match status" value="1"/>
</dbReference>